<evidence type="ECO:0000313" key="1">
    <source>
        <dbReference type="EMBL" id="MDQ8194057.1"/>
    </source>
</evidence>
<comment type="caution">
    <text evidence="1">The sequence shown here is derived from an EMBL/GenBank/DDBJ whole genome shotgun (WGS) entry which is preliminary data.</text>
</comment>
<proteinExistence type="predicted"/>
<evidence type="ECO:0000313" key="2">
    <source>
        <dbReference type="Proteomes" id="UP001243717"/>
    </source>
</evidence>
<organism evidence="1 2">
    <name type="scientific">Thalassobacterium sedimentorum</name>
    <dbReference type="NCBI Taxonomy" id="3041258"/>
    <lineage>
        <taxon>Bacteria</taxon>
        <taxon>Pseudomonadati</taxon>
        <taxon>Verrucomicrobiota</taxon>
        <taxon>Opitutia</taxon>
        <taxon>Puniceicoccales</taxon>
        <taxon>Coraliomargaritaceae</taxon>
        <taxon>Thalassobacterium</taxon>
    </lineage>
</organism>
<reference evidence="1 2" key="1">
    <citation type="submission" date="2023-04" db="EMBL/GenBank/DDBJ databases">
        <title>A novel bacteria isolated from coastal sediment.</title>
        <authorList>
            <person name="Liu X.-J."/>
            <person name="Du Z.-J."/>
        </authorList>
    </citation>
    <scope>NUCLEOTIDE SEQUENCE [LARGE SCALE GENOMIC DNA]</scope>
    <source>
        <strain evidence="1 2">SDUM461004</strain>
    </source>
</reference>
<dbReference type="EMBL" id="JARXIC010000008">
    <property type="protein sequence ID" value="MDQ8194057.1"/>
    <property type="molecule type" value="Genomic_DNA"/>
</dbReference>
<keyword evidence="2" id="KW-1185">Reference proteome</keyword>
<accession>A0ABU1AGV8</accession>
<dbReference type="Proteomes" id="UP001243717">
    <property type="component" value="Unassembled WGS sequence"/>
</dbReference>
<dbReference type="PANTHER" id="PTHR43739">
    <property type="entry name" value="XYLOGLUCANASE (EUROFUNG)"/>
    <property type="match status" value="1"/>
</dbReference>
<dbReference type="RefSeq" id="WP_308984540.1">
    <property type="nucleotide sequence ID" value="NZ_JARXIC010000008.1"/>
</dbReference>
<sequence>MRLIPPTLICLLLVLNSIYGVNIIQDDVDNSDGWQIITGGSFSSNYGLLNPECGIHFFRAQTSGSGNRGAAKYFTNTFATGRYLLEFKIGNQDGISFDNDVGIMLMADTNNDGLYSYSERIISGRLILTEDTPTTNTWSTWQIRYIIDENTTTANGDPVLGKPIGCYTLAYLNNSGYCFDDLSVDFEPLLSGINDPVESNDGWTAITGGSFSSSTYGLSPTEGSSFFYALTSGSGNRGVWKYFDADLIYAQGNYSIQFDVGRMNGIEFINNTSFLLMADTNRDGLYQWNERIINDRVVVSEPEPNEGEWVQWKYEYNITENTVNADNIPVIGYPIGFIFLSNLNNNGYSIDQFELSKSNWNVASPGGGGAFRSPSISPHDSNLMFCSNDMGSAFRSRDGGVSWTMIPHKMLHSTYSTGSYPQHVWAFHPDDPKLIHVSTNTGFYYSEDAGESFSNVNLDGISGQTRGPRVVAFDPNDSDIGVSAYNDGEAFTYNTLILTSNGSDWDDLYTVTGSDEDIVNVGFTQPVGSSTVILMATSSNIYKGTQSGGIWSWTTAENGLPSSGLNIYDMVCSGDRAYLTCEESTANIGIFTTTDGGTSWSRVTGNGLYTAATTDNQYKRLAVCDADNDTVIVSYSGTSNISPTEGGESNIFLSTDAGTNWRTILFQHSEMADYNIENTSWLSDEWGWNNPSFSIDISPANPNVMAVSTITSVYTTSDGGTEWQQRHAANGTVSAQPAGGMPMLSVWNYYFSPEDSRKRYLATTDFGGWSSIDAGATWRYNYEGNTWFHNIYAIAMSPSTPDRIWTACSNTHDIPTWKYQDGIGTYVGGIALSEDGGETWTTTGVNTGLPTRAVTDIWIDPAHVNYEEEHLWAAIPGHGIYFSNNGGQSWSTRNSGINTNNLNVIRIKGVGSTLYAMTTVKYPSGGGRISGALYKSTDSGSTWTEIFYEPGDPFLTEFIIDPNNSSVLYVCGVQTQASTTSPGGGIWRSDDGGSTWIQIHDEPTYSLTVTPNNSSKLIISSWEDLGDGLYMSTDTGNTWESIDSYPHWRPLKIVFHPNDDDLIFVTNFGGGVFQTRLSSIE</sequence>
<dbReference type="Gene3D" id="2.130.10.10">
    <property type="entry name" value="YVTN repeat-like/Quinoprotein amine dehydrogenase"/>
    <property type="match status" value="3"/>
</dbReference>
<evidence type="ECO:0008006" key="3">
    <source>
        <dbReference type="Google" id="ProtNLM"/>
    </source>
</evidence>
<dbReference type="InterPro" id="IPR052025">
    <property type="entry name" value="Xyloglucanase_GH74"/>
</dbReference>
<dbReference type="CDD" id="cd15482">
    <property type="entry name" value="Sialidase_non-viral"/>
    <property type="match status" value="1"/>
</dbReference>
<gene>
    <name evidence="1" type="ORF">QEH59_06455</name>
</gene>
<name>A0ABU1AGV8_9BACT</name>
<dbReference type="SUPFAM" id="SSF110296">
    <property type="entry name" value="Oligoxyloglucan reducing end-specific cellobiohydrolase"/>
    <property type="match status" value="3"/>
</dbReference>
<protein>
    <recommendedName>
        <fullName evidence="3">Sortilin N-terminal domain-containing protein</fullName>
    </recommendedName>
</protein>
<dbReference type="InterPro" id="IPR015943">
    <property type="entry name" value="WD40/YVTN_repeat-like_dom_sf"/>
</dbReference>
<dbReference type="PANTHER" id="PTHR43739:SF5">
    <property type="entry name" value="EXO-ALPHA-SIALIDASE"/>
    <property type="match status" value="1"/>
</dbReference>